<evidence type="ECO:0000313" key="4">
    <source>
        <dbReference type="Proteomes" id="UP000297429"/>
    </source>
</evidence>
<keyword evidence="4" id="KW-1185">Reference proteome</keyword>
<dbReference type="OrthoDB" id="766911at2"/>
<dbReference type="AlphaFoldDB" id="A0A497YAC6"/>
<reference evidence="1 3" key="1">
    <citation type="submission" date="2018-10" db="EMBL/GenBank/DDBJ databases">
        <title>Genomic Encyclopedia of Archaeal and Bacterial Type Strains, Phase II (KMG-II): from individual species to whole genera.</title>
        <authorList>
            <person name="Goeker M."/>
        </authorList>
    </citation>
    <scope>NUCLEOTIDE SEQUENCE [LARGE SCALE GENOMIC DNA]</scope>
    <source>
        <strain evidence="1 3">DSM 19624</strain>
    </source>
</reference>
<dbReference type="Proteomes" id="UP000273898">
    <property type="component" value="Unassembled WGS sequence"/>
</dbReference>
<proteinExistence type="predicted"/>
<gene>
    <name evidence="1" type="ORF">BCL90_1294</name>
    <name evidence="2" type="ORF">E3V97_14485</name>
</gene>
<reference evidence="2 4" key="2">
    <citation type="submission" date="2019-03" db="EMBL/GenBank/DDBJ databases">
        <authorList>
            <person name="He R.-H."/>
        </authorList>
    </citation>
    <scope>NUCLEOTIDE SEQUENCE [LARGE SCALE GENOMIC DNA]</scope>
    <source>
        <strain evidence="2 4">DSM 19624</strain>
    </source>
</reference>
<name>A0A497YAC6_9SPHI</name>
<evidence type="ECO:0000313" key="1">
    <source>
        <dbReference type="EMBL" id="RLJ80513.1"/>
    </source>
</evidence>
<accession>A0A497YAC6</accession>
<comment type="caution">
    <text evidence="1">The sequence shown here is derived from an EMBL/GenBank/DDBJ whole genome shotgun (WGS) entry which is preliminary data.</text>
</comment>
<sequence length="1113" mass="128432">MTKVTILRTDGTAVRLDDKFTELKFDTEGFLIGFTYDQSTYKYLQNIDFNIKDRGKSNRQGYYAEVKFQLYMASMYNAGYQSPPINFKPGFLKAFDFSEFEVKSKDEITVEITDFGAPFNYYYKEKKYTFFLENSEGANFLKKYKRAIFDENANLIGFKIDIPSNVPPQIVDQNLMNKPSGYFFEWNYGDNVDNWQISNTDKSTYKKIVTLAAHKTYFIIEDILRKIITSNSLGRIYGNSNSGTATDPDPNELDSLEILVFNLLWSWGEFYDPLADSEYIYKHGSVVSIQSASYLKPIYHEFNNYFQSLSQFYLTSFNELEVLKTLDDREKLEKLLYILPVSALKLVPYPLRILSLQTYIVNGRVSEEDEQHMVRLILSIENFRADNFLDFLLKRTNGTNINFEVIYKLLDDARIERYPVIEWFVDEQTNRKYYAYAVYKLWKVSKYNWNYFPTGTAHDAEEINDQSYFRINDQLYNENNILEFYVPKGVIQEGKFLELKDARKYFTEMQDIAIHITSRITGLKLSLNGNKLNDQNFSESNDLGYFHIYHPMTLTGYQTNFELEFPQESMVPAFLYHYAEEYDELVDFDAGIALAINVGLEIALFFATGGGSILNDLKYLKYITKLGQAIRGGILPPTELVTIWRAAEGVSQVVAVSASTISSYQGYLATKANDEATRAHHLAIQRWMIGLMFTSIGATIYARIRAVREADKILKIIENFPAGAHGVPQNIIDLLTTLRGKQVVLAANLEARLDAINANGIIDDVIAKFNQLDNNEKYLFFEDFGKLTEEGWVKLNQSANTKIDNWLLLKNNNIIEAKNLEVISSPSFVNGFLSYYGEFGTTLESINDVKRLKIIKEIAGDVNLFNKFKNNAGSFEAFIKYRIETNFIEKFQSLIKTENQTKLFDFLKRYGNTSDEGFRSIRDNPDDYIERLMKFQEATHHIDYFNVRRTEMLPPKFIDGSTGKPIRIHEVDNYIELELKVSKKLRASLEHEAGDLIDDTTDLSYDTMGVESNIEELFISGKQTYSKWLGRLGDKQNIKPKGFLGSIDAHFNKISNPKVGRPPLDYVAIDYKYFDNLSAAIGESNPNYFKDYIDNILTTHFSQYSDQIIKLNY</sequence>
<dbReference type="Proteomes" id="UP000297429">
    <property type="component" value="Unassembled WGS sequence"/>
</dbReference>
<dbReference type="RefSeq" id="WP_121283113.1">
    <property type="nucleotide sequence ID" value="NZ_RCCK01000010.1"/>
</dbReference>
<evidence type="ECO:0000313" key="2">
    <source>
        <dbReference type="EMBL" id="TFB31784.1"/>
    </source>
</evidence>
<evidence type="ECO:0000313" key="3">
    <source>
        <dbReference type="Proteomes" id="UP000273898"/>
    </source>
</evidence>
<dbReference type="EMBL" id="SOPX01000002">
    <property type="protein sequence ID" value="TFB31784.1"/>
    <property type="molecule type" value="Genomic_DNA"/>
</dbReference>
<protein>
    <submittedName>
        <fullName evidence="1">Uncharacterized protein</fullName>
    </submittedName>
</protein>
<dbReference type="EMBL" id="RCCK01000010">
    <property type="protein sequence ID" value="RLJ80513.1"/>
    <property type="molecule type" value="Genomic_DNA"/>
</dbReference>
<organism evidence="1 3">
    <name type="scientific">Pedobacter alluvionis</name>
    <dbReference type="NCBI Taxonomy" id="475253"/>
    <lineage>
        <taxon>Bacteria</taxon>
        <taxon>Pseudomonadati</taxon>
        <taxon>Bacteroidota</taxon>
        <taxon>Sphingobacteriia</taxon>
        <taxon>Sphingobacteriales</taxon>
        <taxon>Sphingobacteriaceae</taxon>
        <taxon>Pedobacter</taxon>
    </lineage>
</organism>